<gene>
    <name evidence="1" type="ORF">RHSIM_Rhsim08G0128300</name>
</gene>
<dbReference type="PANTHER" id="PTHR23133:SF2">
    <property type="entry name" value="IMIDAZOLEGLYCEROL-PHOSPHATE DEHYDRATASE"/>
    <property type="match status" value="1"/>
</dbReference>
<evidence type="ECO:0000313" key="1">
    <source>
        <dbReference type="EMBL" id="KAF7136026.1"/>
    </source>
</evidence>
<dbReference type="PANTHER" id="PTHR23133">
    <property type="entry name" value="IMIDAZOLEGLYCEROL-PHOSPHATE DEHYDRATASE HIS7"/>
    <property type="match status" value="1"/>
</dbReference>
<evidence type="ECO:0000313" key="2">
    <source>
        <dbReference type="Proteomes" id="UP000626092"/>
    </source>
</evidence>
<name>A0A834LEH2_RHOSS</name>
<protein>
    <submittedName>
        <fullName evidence="1">Uncharacterized protein</fullName>
    </submittedName>
</protein>
<comment type="caution">
    <text evidence="1">The sequence shown here is derived from an EMBL/GenBank/DDBJ whole genome shotgun (WGS) entry which is preliminary data.</text>
</comment>
<dbReference type="OrthoDB" id="1680988at2759"/>
<dbReference type="Proteomes" id="UP000626092">
    <property type="component" value="Unassembled WGS sequence"/>
</dbReference>
<accession>A0A834LEH2</accession>
<reference evidence="1" key="1">
    <citation type="submission" date="2019-11" db="EMBL/GenBank/DDBJ databases">
        <authorList>
            <person name="Liu Y."/>
            <person name="Hou J."/>
            <person name="Li T.-Q."/>
            <person name="Guan C.-H."/>
            <person name="Wu X."/>
            <person name="Wu H.-Z."/>
            <person name="Ling F."/>
            <person name="Zhang R."/>
            <person name="Shi X.-G."/>
            <person name="Ren J.-P."/>
            <person name="Chen E.-F."/>
            <person name="Sun J.-M."/>
        </authorList>
    </citation>
    <scope>NUCLEOTIDE SEQUENCE</scope>
    <source>
        <strain evidence="1">Adult_tree_wgs_1</strain>
        <tissue evidence="1">Leaves</tissue>
    </source>
</reference>
<keyword evidence="2" id="KW-1185">Reference proteome</keyword>
<sequence length="205" mass="22819">MKAYSWPLLQNNLQQLEESHASPIPIILDNQTTGSESSINNENKQSYEWLRDEVIQLVRILKSIATGNKLLTDALEQNTTLSLLCQCDQMVQSELDEARGRDVARFKRISPQHSADGETEFGESAQIGEVKRVTNETNVANLTFWLIQALLHGLGDRKGINQFGEFSAPLDEALIHVSLSKDPAGTLFSWPPSALVHGWLHGKSL</sequence>
<dbReference type="EMBL" id="WJXA01000008">
    <property type="protein sequence ID" value="KAF7136026.1"/>
    <property type="molecule type" value="Genomic_DNA"/>
</dbReference>
<organism evidence="1 2">
    <name type="scientific">Rhododendron simsii</name>
    <name type="common">Sims's rhododendron</name>
    <dbReference type="NCBI Taxonomy" id="118357"/>
    <lineage>
        <taxon>Eukaryota</taxon>
        <taxon>Viridiplantae</taxon>
        <taxon>Streptophyta</taxon>
        <taxon>Embryophyta</taxon>
        <taxon>Tracheophyta</taxon>
        <taxon>Spermatophyta</taxon>
        <taxon>Magnoliopsida</taxon>
        <taxon>eudicotyledons</taxon>
        <taxon>Gunneridae</taxon>
        <taxon>Pentapetalae</taxon>
        <taxon>asterids</taxon>
        <taxon>Ericales</taxon>
        <taxon>Ericaceae</taxon>
        <taxon>Ericoideae</taxon>
        <taxon>Rhodoreae</taxon>
        <taxon>Rhododendron</taxon>
    </lineage>
</organism>
<dbReference type="AlphaFoldDB" id="A0A834LEH2"/>
<dbReference type="GO" id="GO:0000105">
    <property type="term" value="P:L-histidine biosynthetic process"/>
    <property type="evidence" value="ECO:0007669"/>
    <property type="project" value="InterPro"/>
</dbReference>
<dbReference type="GO" id="GO:0004424">
    <property type="term" value="F:imidazoleglycerol-phosphate dehydratase activity"/>
    <property type="evidence" value="ECO:0007669"/>
    <property type="project" value="InterPro"/>
</dbReference>
<proteinExistence type="predicted"/>
<dbReference type="InterPro" id="IPR000807">
    <property type="entry name" value="ImidazoleglycerolP_deHydtase"/>
</dbReference>